<keyword evidence="7" id="KW-0812">Transmembrane</keyword>
<evidence type="ECO:0000256" key="3">
    <source>
        <dbReference type="ARBA" id="ARBA00023043"/>
    </source>
</evidence>
<evidence type="ECO:0000256" key="2">
    <source>
        <dbReference type="ARBA" id="ARBA00022737"/>
    </source>
</evidence>
<feature type="region of interest" description="Disordered" evidence="6">
    <location>
        <begin position="47"/>
        <end position="102"/>
    </location>
</feature>
<evidence type="ECO:0000259" key="8">
    <source>
        <dbReference type="PROSITE" id="PS51228"/>
    </source>
</evidence>
<feature type="compositionally biased region" description="Acidic residues" evidence="6">
    <location>
        <begin position="90"/>
        <end position="102"/>
    </location>
</feature>
<dbReference type="PANTHER" id="PTHR24119">
    <property type="entry name" value="ACYL-COA-BINDING DOMAIN-CONTAINING PROTEIN 6"/>
    <property type="match status" value="1"/>
</dbReference>
<feature type="compositionally biased region" description="Acidic residues" evidence="6">
    <location>
        <begin position="50"/>
        <end position="59"/>
    </location>
</feature>
<accession>A0AAV9EJ47</accession>
<keyword evidence="4" id="KW-0446">Lipid-binding</keyword>
<dbReference type="PROSITE" id="PS51228">
    <property type="entry name" value="ACB_2"/>
    <property type="match status" value="1"/>
</dbReference>
<feature type="domain" description="ACB" evidence="8">
    <location>
        <begin position="109"/>
        <end position="199"/>
    </location>
</feature>
<reference evidence="9" key="1">
    <citation type="journal article" date="2023" name="Nat. Commun.">
        <title>Diploid and tetraploid genomes of Acorus and the evolution of monocots.</title>
        <authorList>
            <person name="Ma L."/>
            <person name="Liu K.W."/>
            <person name="Li Z."/>
            <person name="Hsiao Y.Y."/>
            <person name="Qi Y."/>
            <person name="Fu T."/>
            <person name="Tang G.D."/>
            <person name="Zhang D."/>
            <person name="Sun W.H."/>
            <person name="Liu D.K."/>
            <person name="Li Y."/>
            <person name="Chen G.Z."/>
            <person name="Liu X.D."/>
            <person name="Liao X.Y."/>
            <person name="Jiang Y.T."/>
            <person name="Yu X."/>
            <person name="Hao Y."/>
            <person name="Huang J."/>
            <person name="Zhao X.W."/>
            <person name="Ke S."/>
            <person name="Chen Y.Y."/>
            <person name="Wu W.L."/>
            <person name="Hsu J.L."/>
            <person name="Lin Y.F."/>
            <person name="Huang M.D."/>
            <person name="Li C.Y."/>
            <person name="Huang L."/>
            <person name="Wang Z.W."/>
            <person name="Zhao X."/>
            <person name="Zhong W.Y."/>
            <person name="Peng D.H."/>
            <person name="Ahmad S."/>
            <person name="Lan S."/>
            <person name="Zhang J.S."/>
            <person name="Tsai W.C."/>
            <person name="Van de Peer Y."/>
            <person name="Liu Z.J."/>
        </authorList>
    </citation>
    <scope>NUCLEOTIDE SEQUENCE</scope>
    <source>
        <strain evidence="9">CP</strain>
    </source>
</reference>
<dbReference type="GO" id="GO:0000062">
    <property type="term" value="F:fatty-acyl-CoA binding"/>
    <property type="evidence" value="ECO:0007669"/>
    <property type="project" value="InterPro"/>
</dbReference>
<dbReference type="PROSITE" id="PS50088">
    <property type="entry name" value="ANK_REPEAT"/>
    <property type="match status" value="2"/>
</dbReference>
<keyword evidence="7" id="KW-1133">Transmembrane helix</keyword>
<feature type="transmembrane region" description="Helical" evidence="7">
    <location>
        <begin position="17"/>
        <end position="37"/>
    </location>
</feature>
<proteinExistence type="inferred from homology"/>
<evidence type="ECO:0000256" key="7">
    <source>
        <dbReference type="SAM" id="Phobius"/>
    </source>
</evidence>
<dbReference type="PRINTS" id="PR01415">
    <property type="entry name" value="ANKYRIN"/>
</dbReference>
<evidence type="ECO:0000256" key="6">
    <source>
        <dbReference type="SAM" id="MobiDB-lite"/>
    </source>
</evidence>
<dbReference type="InterPro" id="IPR014352">
    <property type="entry name" value="FERM/acyl-CoA-bd_prot_sf"/>
</dbReference>
<dbReference type="PRINTS" id="PR00689">
    <property type="entry name" value="ACOABINDINGP"/>
</dbReference>
<evidence type="ECO:0000313" key="9">
    <source>
        <dbReference type="EMBL" id="KAK1313731.1"/>
    </source>
</evidence>
<dbReference type="PANTHER" id="PTHR24119:SF0">
    <property type="entry name" value="ACYL-COA-BINDING DOMAIN-CONTAINING PROTEIN 6"/>
    <property type="match status" value="1"/>
</dbReference>
<dbReference type="Gene3D" id="1.25.40.20">
    <property type="entry name" value="Ankyrin repeat-containing domain"/>
    <property type="match status" value="1"/>
</dbReference>
<dbReference type="PROSITE" id="PS50297">
    <property type="entry name" value="ANK_REP_REGION"/>
    <property type="match status" value="2"/>
</dbReference>
<gene>
    <name evidence="9" type="primary">ACBP1</name>
    <name evidence="9" type="ORF">QJS10_CPA06g00379</name>
</gene>
<evidence type="ECO:0000256" key="5">
    <source>
        <dbReference type="PROSITE-ProRule" id="PRU00023"/>
    </source>
</evidence>
<evidence type="ECO:0000256" key="4">
    <source>
        <dbReference type="ARBA" id="ARBA00023121"/>
    </source>
</evidence>
<evidence type="ECO:0000256" key="1">
    <source>
        <dbReference type="ARBA" id="ARBA00005567"/>
    </source>
</evidence>
<dbReference type="SUPFAM" id="SSF47027">
    <property type="entry name" value="Acyl-CoA binding protein"/>
    <property type="match status" value="1"/>
</dbReference>
<keyword evidence="7" id="KW-0472">Membrane</keyword>
<comment type="similarity">
    <text evidence="1">Belongs to the ACBP family.</text>
</comment>
<dbReference type="InterPro" id="IPR002110">
    <property type="entry name" value="Ankyrin_rpt"/>
</dbReference>
<dbReference type="AlphaFoldDB" id="A0AAV9EJ47"/>
<organism evidence="9 10">
    <name type="scientific">Acorus calamus</name>
    <name type="common">Sweet flag</name>
    <dbReference type="NCBI Taxonomy" id="4465"/>
    <lineage>
        <taxon>Eukaryota</taxon>
        <taxon>Viridiplantae</taxon>
        <taxon>Streptophyta</taxon>
        <taxon>Embryophyta</taxon>
        <taxon>Tracheophyta</taxon>
        <taxon>Spermatophyta</taxon>
        <taxon>Magnoliopsida</taxon>
        <taxon>Liliopsida</taxon>
        <taxon>Acoraceae</taxon>
        <taxon>Acorus</taxon>
    </lineage>
</organism>
<reference evidence="9" key="2">
    <citation type="submission" date="2023-06" db="EMBL/GenBank/DDBJ databases">
        <authorList>
            <person name="Ma L."/>
            <person name="Liu K.-W."/>
            <person name="Li Z."/>
            <person name="Hsiao Y.-Y."/>
            <person name="Qi Y."/>
            <person name="Fu T."/>
            <person name="Tang G."/>
            <person name="Zhang D."/>
            <person name="Sun W.-H."/>
            <person name="Liu D.-K."/>
            <person name="Li Y."/>
            <person name="Chen G.-Z."/>
            <person name="Liu X.-D."/>
            <person name="Liao X.-Y."/>
            <person name="Jiang Y.-T."/>
            <person name="Yu X."/>
            <person name="Hao Y."/>
            <person name="Huang J."/>
            <person name="Zhao X.-W."/>
            <person name="Ke S."/>
            <person name="Chen Y.-Y."/>
            <person name="Wu W.-L."/>
            <person name="Hsu J.-L."/>
            <person name="Lin Y.-F."/>
            <person name="Huang M.-D."/>
            <person name="Li C.-Y."/>
            <person name="Huang L."/>
            <person name="Wang Z.-W."/>
            <person name="Zhao X."/>
            <person name="Zhong W.-Y."/>
            <person name="Peng D.-H."/>
            <person name="Ahmad S."/>
            <person name="Lan S."/>
            <person name="Zhang J.-S."/>
            <person name="Tsai W.-C."/>
            <person name="Van De Peer Y."/>
            <person name="Liu Z.-J."/>
        </authorList>
    </citation>
    <scope>NUCLEOTIDE SEQUENCE</scope>
    <source>
        <strain evidence="9">CP</strain>
        <tissue evidence="9">Leaves</tissue>
    </source>
</reference>
<comment type="caution">
    <text evidence="9">The sequence shown here is derived from an EMBL/GenBank/DDBJ whole genome shotgun (WGS) entry which is preliminary data.</text>
</comment>
<dbReference type="SUPFAM" id="SSF48403">
    <property type="entry name" value="Ankyrin repeat"/>
    <property type="match status" value="1"/>
</dbReference>
<evidence type="ECO:0000313" key="10">
    <source>
        <dbReference type="Proteomes" id="UP001180020"/>
    </source>
</evidence>
<dbReference type="Pfam" id="PF12796">
    <property type="entry name" value="Ank_2"/>
    <property type="match status" value="1"/>
</dbReference>
<keyword evidence="2" id="KW-0677">Repeat</keyword>
<keyword evidence="3 5" id="KW-0040">ANK repeat</keyword>
<dbReference type="Gene3D" id="1.20.80.10">
    <property type="match status" value="1"/>
</dbReference>
<dbReference type="InterPro" id="IPR036770">
    <property type="entry name" value="Ankyrin_rpt-contain_sf"/>
</dbReference>
<feature type="repeat" description="ANK" evidence="5">
    <location>
        <begin position="304"/>
        <end position="336"/>
    </location>
</feature>
<feature type="repeat" description="ANK" evidence="5">
    <location>
        <begin position="271"/>
        <end position="303"/>
    </location>
</feature>
<name>A0AAV9EJ47_ACOCL</name>
<keyword evidence="10" id="KW-1185">Reference proteome</keyword>
<sequence length="356" mass="38474">MISRSAMGDWQELGQTVLIGLIFSFLVARLISTVVSFRGENLRIVRGEDPPSEFEEDSSGPDKEASGPPGPSSTAAGGEAGLASKKIEGEGEDSDDDDDDWEGVESTELDEAFSAATVFVAATAADRSSPKVSSELQLQLYGLYKIATEGPCTVAQPSPLKMAARAKWNAWQKLGAMPPEEAMEKYIMIVNELYPTWASGSTTKNKDTDSGAFSSSDKGPMGPVFSTHIYEEESDDDLKLDAIHASAREGELDNLATYLENGVSVNLRDSEGRTPLHWAVDRGHQDIVELLVGKQADVNAMDNEGQTPLHYAVMCERGAIAEFLVKHNADCNSKDNEGKTPCDICEYDWGFMSSGN</sequence>
<dbReference type="Pfam" id="PF00887">
    <property type="entry name" value="ACBP"/>
    <property type="match status" value="1"/>
</dbReference>
<dbReference type="InterPro" id="IPR035984">
    <property type="entry name" value="Acyl-CoA-binding_sf"/>
</dbReference>
<protein>
    <submittedName>
        <fullName evidence="9">Acyl-CoA-binding domain-containing protein 1</fullName>
    </submittedName>
</protein>
<dbReference type="InterPro" id="IPR000582">
    <property type="entry name" value="Acyl-CoA-binding_protein"/>
</dbReference>
<dbReference type="SMART" id="SM00248">
    <property type="entry name" value="ANK"/>
    <property type="match status" value="3"/>
</dbReference>
<dbReference type="EMBL" id="JAUJYO010000006">
    <property type="protein sequence ID" value="KAK1313731.1"/>
    <property type="molecule type" value="Genomic_DNA"/>
</dbReference>
<dbReference type="Proteomes" id="UP001180020">
    <property type="component" value="Unassembled WGS sequence"/>
</dbReference>